<name>A0ABV6NDM9_9BACI</name>
<keyword evidence="4" id="KW-0902">Two-component regulatory system</keyword>
<dbReference type="Pfam" id="PF12833">
    <property type="entry name" value="HTH_18"/>
    <property type="match status" value="1"/>
</dbReference>
<dbReference type="PROSITE" id="PS00041">
    <property type="entry name" value="HTH_ARAC_FAMILY_1"/>
    <property type="match status" value="1"/>
</dbReference>
<dbReference type="Gene3D" id="3.40.50.2300">
    <property type="match status" value="1"/>
</dbReference>
<dbReference type="PRINTS" id="PR00032">
    <property type="entry name" value="HTHARAC"/>
</dbReference>
<feature type="modified residue" description="4-aspartylphosphate" evidence="8">
    <location>
        <position position="54"/>
    </location>
</feature>
<proteinExistence type="predicted"/>
<evidence type="ECO:0000256" key="4">
    <source>
        <dbReference type="ARBA" id="ARBA00023012"/>
    </source>
</evidence>
<accession>A0ABV6NDM9</accession>
<evidence type="ECO:0000259" key="10">
    <source>
        <dbReference type="PROSITE" id="PS50110"/>
    </source>
</evidence>
<dbReference type="InterPro" id="IPR009057">
    <property type="entry name" value="Homeodomain-like_sf"/>
</dbReference>
<keyword evidence="3 8" id="KW-0597">Phosphoprotein</keyword>
<protein>
    <submittedName>
        <fullName evidence="11">Response regulator</fullName>
    </submittedName>
</protein>
<dbReference type="EMBL" id="JBHLTR010000006">
    <property type="protein sequence ID" value="MFC0558836.1"/>
    <property type="molecule type" value="Genomic_DNA"/>
</dbReference>
<comment type="subcellular location">
    <subcellularLocation>
        <location evidence="1">Cytoplasm</location>
    </subcellularLocation>
</comment>
<dbReference type="Gene3D" id="1.10.10.60">
    <property type="entry name" value="Homeodomain-like"/>
    <property type="match status" value="2"/>
</dbReference>
<dbReference type="Pfam" id="PF00072">
    <property type="entry name" value="Response_reg"/>
    <property type="match status" value="1"/>
</dbReference>
<keyword evidence="7" id="KW-0804">Transcription</keyword>
<evidence type="ECO:0000313" key="11">
    <source>
        <dbReference type="EMBL" id="MFC0558836.1"/>
    </source>
</evidence>
<keyword evidence="2" id="KW-0963">Cytoplasm</keyword>
<dbReference type="InterPro" id="IPR011006">
    <property type="entry name" value="CheY-like_superfamily"/>
</dbReference>
<dbReference type="PROSITE" id="PS01124">
    <property type="entry name" value="HTH_ARAC_FAMILY_2"/>
    <property type="match status" value="1"/>
</dbReference>
<dbReference type="Proteomes" id="UP001589833">
    <property type="component" value="Unassembled WGS sequence"/>
</dbReference>
<evidence type="ECO:0000259" key="9">
    <source>
        <dbReference type="PROSITE" id="PS01124"/>
    </source>
</evidence>
<reference evidence="11 12" key="1">
    <citation type="submission" date="2024-09" db="EMBL/GenBank/DDBJ databases">
        <authorList>
            <person name="Sun Q."/>
            <person name="Mori K."/>
        </authorList>
    </citation>
    <scope>NUCLEOTIDE SEQUENCE [LARGE SCALE GENOMIC DNA]</scope>
    <source>
        <strain evidence="11 12">NCAIM B.02301</strain>
    </source>
</reference>
<sequence>MKAIIVDDEKHVREGLLLLADWDALGIKTVLEAADGDEAMNLISEHQPEIIFTDMSMPRCDGIDLLRWIYESNLSPKVIVVSGYDDFKYTKNAIMYGSFDYILKPINPTELNETLSRAVVEWRQQNSARLSTLENTRAVLDHLLTNSLTQSSLPDRVTSQLNVQACKPYIIALFPMAGIVQAAFEGNAEQALETVIETCNDFLSKGNHQGVAFQNMNKDEEMVVLFWESHDVRKVIDLVVQNVKDKTNRTCAVVVGRSSDQLKDAYEFANNALATLDLRHLTVQANEGDHLDLVYLFDYSEEVKWSIQSGSIEQLERILDDIFGRIENIGHFTFGQLEIWEAQFAILKDHWLKEYEINLIDSVYRGNHYWDHNGQFSFSLFKEEKKKEFYELMKLVYDCKFLTEKNTVQMIEEYVRQNYQKDIKLQEIADRFFLSREYISRKFKQEYHETITDYVTKIRIEKAKELLGNPFLKIYEIAETVGYHNDKYFIKVFKKREGQTPKEYRSSLQSH</sequence>
<evidence type="ECO:0000256" key="5">
    <source>
        <dbReference type="ARBA" id="ARBA00023015"/>
    </source>
</evidence>
<dbReference type="InterPro" id="IPR001789">
    <property type="entry name" value="Sig_transdc_resp-reg_receiver"/>
</dbReference>
<evidence type="ECO:0000256" key="2">
    <source>
        <dbReference type="ARBA" id="ARBA00022490"/>
    </source>
</evidence>
<dbReference type="PANTHER" id="PTHR42713:SF3">
    <property type="entry name" value="TRANSCRIPTIONAL REGULATORY PROTEIN HPTR"/>
    <property type="match status" value="1"/>
</dbReference>
<dbReference type="InterPro" id="IPR051552">
    <property type="entry name" value="HptR"/>
</dbReference>
<evidence type="ECO:0000256" key="7">
    <source>
        <dbReference type="ARBA" id="ARBA00023163"/>
    </source>
</evidence>
<evidence type="ECO:0000313" key="12">
    <source>
        <dbReference type="Proteomes" id="UP001589833"/>
    </source>
</evidence>
<dbReference type="CDD" id="cd17536">
    <property type="entry name" value="REC_YesN-like"/>
    <property type="match status" value="1"/>
</dbReference>
<dbReference type="InterPro" id="IPR018060">
    <property type="entry name" value="HTH_AraC"/>
</dbReference>
<dbReference type="SMART" id="SM00342">
    <property type="entry name" value="HTH_ARAC"/>
    <property type="match status" value="1"/>
</dbReference>
<organism evidence="11 12">
    <name type="scientific">Halalkalibacter alkalisediminis</name>
    <dbReference type="NCBI Taxonomy" id="935616"/>
    <lineage>
        <taxon>Bacteria</taxon>
        <taxon>Bacillati</taxon>
        <taxon>Bacillota</taxon>
        <taxon>Bacilli</taxon>
        <taxon>Bacillales</taxon>
        <taxon>Bacillaceae</taxon>
        <taxon>Halalkalibacter</taxon>
    </lineage>
</organism>
<feature type="domain" description="HTH araC/xylS-type" evidence="9">
    <location>
        <begin position="409"/>
        <end position="507"/>
    </location>
</feature>
<comment type="caution">
    <text evidence="11">The sequence shown here is derived from an EMBL/GenBank/DDBJ whole genome shotgun (WGS) entry which is preliminary data.</text>
</comment>
<keyword evidence="12" id="KW-1185">Reference proteome</keyword>
<dbReference type="InterPro" id="IPR018062">
    <property type="entry name" value="HTH_AraC-typ_CS"/>
</dbReference>
<dbReference type="InterPro" id="IPR020449">
    <property type="entry name" value="Tscrpt_reg_AraC-type_HTH"/>
</dbReference>
<evidence type="ECO:0000256" key="6">
    <source>
        <dbReference type="ARBA" id="ARBA00023125"/>
    </source>
</evidence>
<evidence type="ECO:0000256" key="1">
    <source>
        <dbReference type="ARBA" id="ARBA00004496"/>
    </source>
</evidence>
<dbReference type="PROSITE" id="PS50110">
    <property type="entry name" value="RESPONSE_REGULATORY"/>
    <property type="match status" value="1"/>
</dbReference>
<dbReference type="SMART" id="SM00448">
    <property type="entry name" value="REC"/>
    <property type="match status" value="1"/>
</dbReference>
<gene>
    <name evidence="11" type="ORF">ACFFH4_07200</name>
</gene>
<evidence type="ECO:0000256" key="8">
    <source>
        <dbReference type="PROSITE-ProRule" id="PRU00169"/>
    </source>
</evidence>
<dbReference type="SUPFAM" id="SSF46689">
    <property type="entry name" value="Homeodomain-like"/>
    <property type="match status" value="2"/>
</dbReference>
<feature type="domain" description="Response regulatory" evidence="10">
    <location>
        <begin position="2"/>
        <end position="119"/>
    </location>
</feature>
<dbReference type="PANTHER" id="PTHR42713">
    <property type="entry name" value="HISTIDINE KINASE-RELATED"/>
    <property type="match status" value="1"/>
</dbReference>
<keyword evidence="6" id="KW-0238">DNA-binding</keyword>
<dbReference type="SUPFAM" id="SSF52172">
    <property type="entry name" value="CheY-like"/>
    <property type="match status" value="1"/>
</dbReference>
<evidence type="ECO:0000256" key="3">
    <source>
        <dbReference type="ARBA" id="ARBA00022553"/>
    </source>
</evidence>
<dbReference type="RefSeq" id="WP_273839547.1">
    <property type="nucleotide sequence ID" value="NZ_JAQQWT010000001.1"/>
</dbReference>
<keyword evidence="5" id="KW-0805">Transcription regulation</keyword>